<evidence type="ECO:0000256" key="2">
    <source>
        <dbReference type="ARBA" id="ARBA00022605"/>
    </source>
</evidence>
<protein>
    <submittedName>
        <fullName evidence="8">N-acetyltransferase</fullName>
    </submittedName>
</protein>
<evidence type="ECO:0000313" key="9">
    <source>
        <dbReference type="Proteomes" id="UP000593737"/>
    </source>
</evidence>
<keyword evidence="5" id="KW-0220">Diaminopimelate biosynthesis</keyword>
<dbReference type="GO" id="GO:0009085">
    <property type="term" value="P:lysine biosynthetic process"/>
    <property type="evidence" value="ECO:0007669"/>
    <property type="project" value="UniProtKB-KW"/>
</dbReference>
<dbReference type="EMBL" id="CP047423">
    <property type="protein sequence ID" value="QPD03469.1"/>
    <property type="molecule type" value="Genomic_DNA"/>
</dbReference>
<comment type="similarity">
    <text evidence="1">Belongs to the transferase hexapeptide repeat family.</text>
</comment>
<dbReference type="Gene3D" id="2.160.10.10">
    <property type="entry name" value="Hexapeptide repeat proteins"/>
    <property type="match status" value="1"/>
</dbReference>
<evidence type="ECO:0000313" key="8">
    <source>
        <dbReference type="EMBL" id="QPD03469.1"/>
    </source>
</evidence>
<dbReference type="InterPro" id="IPR011004">
    <property type="entry name" value="Trimer_LpxA-like_sf"/>
</dbReference>
<dbReference type="SUPFAM" id="SSF51161">
    <property type="entry name" value="Trimeric LpxA-like enzymes"/>
    <property type="match status" value="1"/>
</dbReference>
<evidence type="ECO:0000256" key="5">
    <source>
        <dbReference type="ARBA" id="ARBA00022915"/>
    </source>
</evidence>
<organism evidence="8 9">
    <name type="scientific">Candidatus Nitrospira kreftii</name>
    <dbReference type="NCBI Taxonomy" id="2652173"/>
    <lineage>
        <taxon>Bacteria</taxon>
        <taxon>Pseudomonadati</taxon>
        <taxon>Nitrospirota</taxon>
        <taxon>Nitrospiria</taxon>
        <taxon>Nitrospirales</taxon>
        <taxon>Nitrospiraceae</taxon>
        <taxon>Nitrospira</taxon>
    </lineage>
</organism>
<dbReference type="GO" id="GO:0019877">
    <property type="term" value="P:diaminopimelate biosynthetic process"/>
    <property type="evidence" value="ECO:0007669"/>
    <property type="project" value="UniProtKB-KW"/>
</dbReference>
<dbReference type="PROSITE" id="PS00101">
    <property type="entry name" value="HEXAPEP_TRANSFERASES"/>
    <property type="match status" value="1"/>
</dbReference>
<gene>
    <name evidence="8" type="ORF">Nkreftii_001243</name>
</gene>
<dbReference type="PANTHER" id="PTHR43300">
    <property type="entry name" value="ACETYLTRANSFERASE"/>
    <property type="match status" value="1"/>
</dbReference>
<reference evidence="8 9" key="1">
    <citation type="journal article" date="2020" name="ISME J.">
        <title>Enrichment and physiological characterization of a novel comammox Nitrospira indicates ammonium inhibition of complete nitrification.</title>
        <authorList>
            <person name="Sakoula D."/>
            <person name="Koch H."/>
            <person name="Frank J."/>
            <person name="Jetten M.S.M."/>
            <person name="van Kessel M.A.H.J."/>
            <person name="Lucker S."/>
        </authorList>
    </citation>
    <scope>NUCLEOTIDE SEQUENCE [LARGE SCALE GENOMIC DNA]</scope>
    <source>
        <strain evidence="8">Comreactor17</strain>
    </source>
</reference>
<dbReference type="KEGG" id="nkf:Nkreftii_001243"/>
<evidence type="ECO:0000256" key="6">
    <source>
        <dbReference type="ARBA" id="ARBA00023154"/>
    </source>
</evidence>
<evidence type="ECO:0000256" key="7">
    <source>
        <dbReference type="ARBA" id="ARBA00023315"/>
    </source>
</evidence>
<dbReference type="GO" id="GO:0016746">
    <property type="term" value="F:acyltransferase activity"/>
    <property type="evidence" value="ECO:0007669"/>
    <property type="project" value="UniProtKB-KW"/>
</dbReference>
<keyword evidence="2" id="KW-0028">Amino-acid biosynthesis</keyword>
<dbReference type="InterPro" id="IPR050179">
    <property type="entry name" value="Trans_hexapeptide_repeat"/>
</dbReference>
<dbReference type="CDD" id="cd03358">
    <property type="entry name" value="LbH_WxcM_N_like"/>
    <property type="match status" value="1"/>
</dbReference>
<keyword evidence="4" id="KW-0677">Repeat</keyword>
<dbReference type="PANTHER" id="PTHR43300:SF10">
    <property type="entry name" value="2,3,4,5-TETRAHYDROPYRIDINE-2,6-DICARBOXYLATE N-ACETYLTRANSFERASE"/>
    <property type="match status" value="1"/>
</dbReference>
<dbReference type="Pfam" id="PF00132">
    <property type="entry name" value="Hexapep"/>
    <property type="match status" value="1"/>
</dbReference>
<dbReference type="InterPro" id="IPR018357">
    <property type="entry name" value="Hexapep_transf_CS"/>
</dbReference>
<keyword evidence="3 8" id="KW-0808">Transferase</keyword>
<accession>A0A7S8FC94</accession>
<evidence type="ECO:0000256" key="1">
    <source>
        <dbReference type="ARBA" id="ARBA00007274"/>
    </source>
</evidence>
<dbReference type="AlphaFoldDB" id="A0A7S8FC94"/>
<sequence length="251" mass="26453">MTSIHPSSYVSPEAKIGNEVEVGPFSIIHANVILGDRVKVGAYCELGIPTRLGDGTPLLIGADSLIRSYSVFYESSSFGAGLMTGHRVTVREATTAGVGFQIGTSSEIQGDCAVGDYVRFQSSVFVGKRTTIGNFVWILPRVVLTNDPTPPSTVEIGCTIEDYASIAAASVVLPGVIVGQHSLVAAQACVTKNVPPGMIVAGVPARVVGEAKCLKLRDGTSRPAYPWTRHFTRGYPPSVSADWTAESGEEP</sequence>
<name>A0A7S8FC94_9BACT</name>
<dbReference type="Proteomes" id="UP000593737">
    <property type="component" value="Chromosome"/>
</dbReference>
<evidence type="ECO:0000256" key="3">
    <source>
        <dbReference type="ARBA" id="ARBA00022679"/>
    </source>
</evidence>
<dbReference type="InterPro" id="IPR001451">
    <property type="entry name" value="Hexapep"/>
</dbReference>
<keyword evidence="7" id="KW-0012">Acyltransferase</keyword>
<keyword evidence="6" id="KW-0457">Lysine biosynthesis</keyword>
<proteinExistence type="inferred from homology"/>
<evidence type="ECO:0000256" key="4">
    <source>
        <dbReference type="ARBA" id="ARBA00022737"/>
    </source>
</evidence>